<name>A0A381DJA9_9BACT</name>
<reference evidence="1 2" key="1">
    <citation type="submission" date="2018-06" db="EMBL/GenBank/DDBJ databases">
        <authorList>
            <consortium name="Pathogen Informatics"/>
            <person name="Doyle S."/>
        </authorList>
    </citation>
    <scope>NUCLEOTIDE SEQUENCE [LARGE SCALE GENOMIC DNA]</scope>
    <source>
        <strain evidence="1 2">NCTC12475</strain>
    </source>
</reference>
<proteinExistence type="predicted"/>
<dbReference type="AlphaFoldDB" id="A0A381DJA9"/>
<evidence type="ECO:0000313" key="2">
    <source>
        <dbReference type="Proteomes" id="UP000254920"/>
    </source>
</evidence>
<dbReference type="Proteomes" id="UP000254920">
    <property type="component" value="Unassembled WGS sequence"/>
</dbReference>
<accession>A0A381DJA9</accession>
<dbReference type="OrthoDB" id="5338450at2"/>
<protein>
    <submittedName>
        <fullName evidence="1">Periplasmic protein</fullName>
    </submittedName>
</protein>
<dbReference type="STRING" id="32024.GCA_000788295_01233"/>
<dbReference type="RefSeq" id="WP_089183006.1">
    <property type="nucleotide sequence ID" value="NZ_CP043427.1"/>
</dbReference>
<gene>
    <name evidence="1" type="ORF">NCTC12475_00814</name>
</gene>
<dbReference type="EMBL" id="UFVD01000001">
    <property type="protein sequence ID" value="SUX10617.1"/>
    <property type="molecule type" value="Genomic_DNA"/>
</dbReference>
<evidence type="ECO:0000313" key="1">
    <source>
        <dbReference type="EMBL" id="SUX10617.1"/>
    </source>
</evidence>
<organism evidence="1 2">
    <name type="scientific">Campylobacter sputorum subsp. sputorum</name>
    <dbReference type="NCBI Taxonomy" id="32024"/>
    <lineage>
        <taxon>Bacteria</taxon>
        <taxon>Pseudomonadati</taxon>
        <taxon>Campylobacterota</taxon>
        <taxon>Epsilonproteobacteria</taxon>
        <taxon>Campylobacterales</taxon>
        <taxon>Campylobacteraceae</taxon>
        <taxon>Campylobacter</taxon>
    </lineage>
</organism>
<sequence>MVKKFIFFVSILFLSIYAYATDVTIRFTLDTKATPLFARQINDSLESLGYSFVLIKNFQNSQNGSVLEVFLETNHPFDGTALLNELKKRNIIILDSKTSNGYYLYSLSLSKSILQTNQYEKNKLIELQRPLEDYVVDIRNSQSIEIMAKPGDNWFVNVKILDEDMNLISAQTRDKPLRSFTLPIPQNAYYIVISDAKNLENIKRGLNIYIHSR</sequence>
<keyword evidence="2" id="KW-1185">Reference proteome</keyword>
<dbReference type="GeneID" id="93091245"/>